<organism evidence="6 7">
    <name type="scientific">Catenulispora acidiphila (strain DSM 44928 / JCM 14897 / NBRC 102108 / NRRL B-24433 / ID139908)</name>
    <dbReference type="NCBI Taxonomy" id="479433"/>
    <lineage>
        <taxon>Bacteria</taxon>
        <taxon>Bacillati</taxon>
        <taxon>Actinomycetota</taxon>
        <taxon>Actinomycetes</taxon>
        <taxon>Catenulisporales</taxon>
        <taxon>Catenulisporaceae</taxon>
        <taxon>Catenulispora</taxon>
    </lineage>
</organism>
<dbReference type="RefSeq" id="WP_015797200.1">
    <property type="nucleotide sequence ID" value="NC_013131.1"/>
</dbReference>
<dbReference type="EMBL" id="CP001700">
    <property type="protein sequence ID" value="ACU77476.1"/>
    <property type="molecule type" value="Genomic_DNA"/>
</dbReference>
<keyword evidence="7" id="KW-1185">Reference proteome</keyword>
<dbReference type="KEGG" id="cai:Caci_8661"/>
<feature type="chain" id="PRO_5002982756" evidence="4">
    <location>
        <begin position="27"/>
        <end position="79"/>
    </location>
</feature>
<sequence length="79" mass="7458" precursor="true">MSMRKTLVAAAFAAVAVLGTAGTASASGAGAIGGAIGSPGLLSGNNIQIPINIPINLCGNDISVLAALTGAAGNTCVNY</sequence>
<dbReference type="AlphaFoldDB" id="C7Q0E3"/>
<evidence type="ECO:0000256" key="3">
    <source>
        <dbReference type="ARBA" id="ARBA00023087"/>
    </source>
</evidence>
<gene>
    <name evidence="6" type="ordered locus">Caci_8661</name>
</gene>
<accession>C7Q0E3</accession>
<evidence type="ECO:0000313" key="7">
    <source>
        <dbReference type="Proteomes" id="UP000000851"/>
    </source>
</evidence>
<proteinExistence type="predicted"/>
<evidence type="ECO:0000256" key="4">
    <source>
        <dbReference type="SAM" id="SignalP"/>
    </source>
</evidence>
<keyword evidence="1" id="KW-0964">Secreted</keyword>
<reference evidence="6 7" key="1">
    <citation type="journal article" date="2009" name="Stand. Genomic Sci.">
        <title>Complete genome sequence of Catenulispora acidiphila type strain (ID 139908).</title>
        <authorList>
            <person name="Copeland A."/>
            <person name="Lapidus A."/>
            <person name="Glavina Del Rio T."/>
            <person name="Nolan M."/>
            <person name="Lucas S."/>
            <person name="Chen F."/>
            <person name="Tice H."/>
            <person name="Cheng J.F."/>
            <person name="Bruce D."/>
            <person name="Goodwin L."/>
            <person name="Pitluck S."/>
            <person name="Mikhailova N."/>
            <person name="Pati A."/>
            <person name="Ivanova N."/>
            <person name="Mavromatis K."/>
            <person name="Chen A."/>
            <person name="Palaniappan K."/>
            <person name="Chain P."/>
            <person name="Land M."/>
            <person name="Hauser L."/>
            <person name="Chang Y.J."/>
            <person name="Jeffries C.D."/>
            <person name="Chertkov O."/>
            <person name="Brettin T."/>
            <person name="Detter J.C."/>
            <person name="Han C."/>
            <person name="Ali Z."/>
            <person name="Tindall B.J."/>
            <person name="Goker M."/>
            <person name="Bristow J."/>
            <person name="Eisen J.A."/>
            <person name="Markowitz V."/>
            <person name="Hugenholtz P."/>
            <person name="Kyrpides N.C."/>
            <person name="Klenk H.P."/>
        </authorList>
    </citation>
    <scope>NUCLEOTIDE SEQUENCE [LARGE SCALE GENOMIC DNA]</scope>
    <source>
        <strain evidence="7">DSM 44928 / JCM 14897 / NBRC 102108 / NRRL B-24433 / ID139908</strain>
    </source>
</reference>
<keyword evidence="2" id="KW-0130">Cell adhesion</keyword>
<evidence type="ECO:0000256" key="2">
    <source>
        <dbReference type="ARBA" id="ARBA00022889"/>
    </source>
</evidence>
<dbReference type="InterPro" id="IPR005528">
    <property type="entry name" value="ChpA-H"/>
</dbReference>
<evidence type="ECO:0000259" key="5">
    <source>
        <dbReference type="PROSITE" id="PS51884"/>
    </source>
</evidence>
<dbReference type="GO" id="GO:0007155">
    <property type="term" value="P:cell adhesion"/>
    <property type="evidence" value="ECO:0007669"/>
    <property type="project" value="UniProtKB-KW"/>
</dbReference>
<feature type="domain" description="Chaplin" evidence="5">
    <location>
        <begin position="38"/>
        <end position="78"/>
    </location>
</feature>
<keyword evidence="1" id="KW-0134">Cell wall</keyword>
<keyword evidence="3" id="KW-0034">Amyloid</keyword>
<dbReference type="InParanoid" id="C7Q0E3"/>
<dbReference type="HOGENOM" id="CLU_145456_3_1_11"/>
<name>C7Q0E3_CATAD</name>
<dbReference type="STRING" id="479433.Caci_8661"/>
<feature type="signal peptide" evidence="4">
    <location>
        <begin position="1"/>
        <end position="26"/>
    </location>
</feature>
<protein>
    <submittedName>
        <fullName evidence="6">Putative chaplin</fullName>
    </submittedName>
</protein>
<evidence type="ECO:0000256" key="1">
    <source>
        <dbReference type="ARBA" id="ARBA00022512"/>
    </source>
</evidence>
<keyword evidence="4" id="KW-0732">Signal</keyword>
<dbReference type="Pfam" id="PF03777">
    <property type="entry name" value="ChpA-C"/>
    <property type="match status" value="1"/>
</dbReference>
<dbReference type="Proteomes" id="UP000000851">
    <property type="component" value="Chromosome"/>
</dbReference>
<dbReference type="PROSITE" id="PS51884">
    <property type="entry name" value="CHAPLIN"/>
    <property type="match status" value="1"/>
</dbReference>
<evidence type="ECO:0000313" key="6">
    <source>
        <dbReference type="EMBL" id="ACU77476.1"/>
    </source>
</evidence>